<dbReference type="GO" id="GO:0005765">
    <property type="term" value="C:lysosomal membrane"/>
    <property type="evidence" value="ECO:0007669"/>
    <property type="project" value="TreeGrafter"/>
</dbReference>
<accession>A0A212CUZ0</accession>
<dbReference type="EMBL" id="MKHE01000012">
    <property type="protein sequence ID" value="OWK09762.1"/>
    <property type="molecule type" value="Genomic_DNA"/>
</dbReference>
<dbReference type="GO" id="GO:0005813">
    <property type="term" value="C:centrosome"/>
    <property type="evidence" value="ECO:0007669"/>
    <property type="project" value="TreeGrafter"/>
</dbReference>
<dbReference type="GO" id="GO:0000281">
    <property type="term" value="P:mitotic cytokinesis"/>
    <property type="evidence" value="ECO:0007669"/>
    <property type="project" value="InterPro"/>
</dbReference>
<name>A0A212CUZ0_CEREH</name>
<evidence type="ECO:0000313" key="2">
    <source>
        <dbReference type="EMBL" id="OWK09762.1"/>
    </source>
</evidence>
<proteinExistence type="predicted"/>
<dbReference type="OrthoDB" id="1936617at2759"/>
<evidence type="ECO:0000313" key="3">
    <source>
        <dbReference type="Proteomes" id="UP000242450"/>
    </source>
</evidence>
<dbReference type="GO" id="GO:0000724">
    <property type="term" value="P:double-strand break repair via homologous recombination"/>
    <property type="evidence" value="ECO:0007669"/>
    <property type="project" value="InterPro"/>
</dbReference>
<keyword evidence="3" id="KW-1185">Reference proteome</keyword>
<sequence>MNDTQMAFVFSAPDSSKSESPPYSAVVRVPKAAEVEWILDLNEEENELAPSASLCIAILNLHEDSVACGHQLIEHCCRLSQGLTNPEVDAGLLTDIMKQLLFSAKMIYISKVDVLNILVAAAYRHVPSLDQILQPAAVTRLRNQLLEAEYYQLGVEEQFFLQVSTKTGLDTTGAWHAWGMACLKAGNLTAAREKFSRCLKPPLDLNQLSHGSRLVQEVVEYLESTARPLLSVQDDDFLATLKELEATLRTQSLSLEVIPEGKILNNTYYQECLFYLHNYSTHLAIISFYVRHSCLREALLHLLHKESPPEVFIEGIFQPSYKSGKLHDLENLLESIDSSLESWGKYLIAACQHLQKKNYYHILYELQQFMKDHVRAAMTCIRFFTHKAKTYTELGEKLSWLLKAKDHLKIYLQETSRRSGRKKTTFFRKKMTASDVSRHMNTLQLQMEVTRFLHRCESAGTSQVMLGGKNVEDGFGIAFRVLQDFQLDAAATYCKAARQLVEREKYSEIRQLLKCVSESGMAAQSDGDTVLLNCVEAFRRIPPQELEGLIQAIHSDDNKVQAYLTCCKLRSAYLIAVKQEHSRAAVLVERVQQAAKSSGDAVVQDICSQWLLTSRSRGAHGSASRK</sequence>
<dbReference type="GO" id="GO:0032266">
    <property type="term" value="F:phosphatidylinositol-3-phosphate binding"/>
    <property type="evidence" value="ECO:0007669"/>
    <property type="project" value="InterPro"/>
</dbReference>
<dbReference type="GO" id="GO:0030496">
    <property type="term" value="C:midbody"/>
    <property type="evidence" value="ECO:0007669"/>
    <property type="project" value="TreeGrafter"/>
</dbReference>
<dbReference type="InterPro" id="IPR028730">
    <property type="entry name" value="ZFYVE26"/>
</dbReference>
<organism evidence="2 3">
    <name type="scientific">Cervus elaphus hippelaphus</name>
    <name type="common">European red deer</name>
    <dbReference type="NCBI Taxonomy" id="46360"/>
    <lineage>
        <taxon>Eukaryota</taxon>
        <taxon>Metazoa</taxon>
        <taxon>Chordata</taxon>
        <taxon>Craniata</taxon>
        <taxon>Vertebrata</taxon>
        <taxon>Euteleostomi</taxon>
        <taxon>Mammalia</taxon>
        <taxon>Eutheria</taxon>
        <taxon>Laurasiatheria</taxon>
        <taxon>Artiodactyla</taxon>
        <taxon>Ruminantia</taxon>
        <taxon>Pecora</taxon>
        <taxon>Cervidae</taxon>
        <taxon>Cervinae</taxon>
        <taxon>Cervus</taxon>
    </lineage>
</organism>
<feature type="domain" description="ZFYVE26-like TPR repeats" evidence="1">
    <location>
        <begin position="488"/>
        <end position="611"/>
    </location>
</feature>
<reference evidence="2 3" key="1">
    <citation type="journal article" date="2018" name="Mol. Genet. Genomics">
        <title>The red deer Cervus elaphus genome CerEla1.0: sequencing, annotating, genes, and chromosomes.</title>
        <authorList>
            <person name="Bana N.A."/>
            <person name="Nyiri A."/>
            <person name="Nagy J."/>
            <person name="Frank K."/>
            <person name="Nagy T."/>
            <person name="Steger V."/>
            <person name="Schiller M."/>
            <person name="Lakatos P."/>
            <person name="Sugar L."/>
            <person name="Horn P."/>
            <person name="Barta E."/>
            <person name="Orosz L."/>
        </authorList>
    </citation>
    <scope>NUCLEOTIDE SEQUENCE [LARGE SCALE GENOMIC DNA]</scope>
    <source>
        <strain evidence="2">Hungarian</strain>
    </source>
</reference>
<gene>
    <name evidence="2" type="ORF">Celaphus_00006055</name>
</gene>
<dbReference type="GO" id="GO:0032465">
    <property type="term" value="P:regulation of cytokinesis"/>
    <property type="evidence" value="ECO:0007669"/>
    <property type="project" value="TreeGrafter"/>
</dbReference>
<dbReference type="PANTHER" id="PTHR46591">
    <property type="entry name" value="ZINC FINGER FYVE DOMAIN-CONTAINING PROTEIN 26"/>
    <property type="match status" value="1"/>
</dbReference>
<dbReference type="InterPro" id="IPR057946">
    <property type="entry name" value="TPR_ZFYVE26"/>
</dbReference>
<protein>
    <submittedName>
        <fullName evidence="2">ZFYVE26</fullName>
    </submittedName>
</protein>
<dbReference type="PANTHER" id="PTHR46591:SF1">
    <property type="entry name" value="ZINC FINGER FYVE DOMAIN-CONTAINING PROTEIN 26"/>
    <property type="match status" value="1"/>
</dbReference>
<dbReference type="AlphaFoldDB" id="A0A212CUZ0"/>
<dbReference type="Pfam" id="PF25569">
    <property type="entry name" value="TPR_ZFYVE26"/>
    <property type="match status" value="1"/>
</dbReference>
<evidence type="ECO:0000259" key="1">
    <source>
        <dbReference type="Pfam" id="PF25569"/>
    </source>
</evidence>
<comment type="caution">
    <text evidence="2">The sequence shown here is derived from an EMBL/GenBank/DDBJ whole genome shotgun (WGS) entry which is preliminary data.</text>
</comment>
<dbReference type="Proteomes" id="UP000242450">
    <property type="component" value="Chromosome 12"/>
</dbReference>